<reference evidence="6" key="1">
    <citation type="journal article" date="2019" name="Int. J. Syst. Evol. Microbiol.">
        <title>The Global Catalogue of Microorganisms (GCM) 10K type strain sequencing project: providing services to taxonomists for standard genome sequencing and annotation.</title>
        <authorList>
            <consortium name="The Broad Institute Genomics Platform"/>
            <consortium name="The Broad Institute Genome Sequencing Center for Infectious Disease"/>
            <person name="Wu L."/>
            <person name="Ma J."/>
        </authorList>
    </citation>
    <scope>NUCLEOTIDE SEQUENCE [LARGE SCALE GENOMIC DNA]</scope>
    <source>
        <strain evidence="6">JCM 30774</strain>
    </source>
</reference>
<evidence type="ECO:0000313" key="6">
    <source>
        <dbReference type="Proteomes" id="UP001597059"/>
    </source>
</evidence>
<protein>
    <submittedName>
        <fullName evidence="5">Substrate-binding domain-containing protein</fullName>
    </submittedName>
</protein>
<dbReference type="InterPro" id="IPR025997">
    <property type="entry name" value="SBP_2_dom"/>
</dbReference>
<dbReference type="PANTHER" id="PTHR30036">
    <property type="entry name" value="D-XYLOSE-BINDING PERIPLASMIC PROTEIN"/>
    <property type="match status" value="1"/>
</dbReference>
<proteinExistence type="inferred from homology"/>
<evidence type="ECO:0000256" key="3">
    <source>
        <dbReference type="SAM" id="SignalP"/>
    </source>
</evidence>
<evidence type="ECO:0000256" key="1">
    <source>
        <dbReference type="ARBA" id="ARBA00004418"/>
    </source>
</evidence>
<name>A0ABW4B0S6_9GAMM</name>
<dbReference type="Gene3D" id="3.40.50.2300">
    <property type="match status" value="2"/>
</dbReference>
<dbReference type="Pfam" id="PF13407">
    <property type="entry name" value="Peripla_BP_4"/>
    <property type="match status" value="1"/>
</dbReference>
<keyword evidence="6" id="KW-1185">Reference proteome</keyword>
<evidence type="ECO:0000256" key="2">
    <source>
        <dbReference type="ARBA" id="ARBA00007639"/>
    </source>
</evidence>
<dbReference type="InterPro" id="IPR028082">
    <property type="entry name" value="Peripla_BP_I"/>
</dbReference>
<sequence>MTSKNAMGALSSLKKLKKVVAPIALVSSAVAVSAPSYAADTEKLKVFVSFGFYGNTWMEQNKNMMEALTKSSDYSDKVDIEFQVVNNGDAQRQAQQINGMVEAGADLIVMYPSSPTALNRSIRNACRQGISVIAWDSTVSERCATNVHADNKVLATNQAEWAVKAINESGNILMINGAPGVAANDDRVVAAKKVYDKYPNVNVVAEVNGMWSDPVVLGELSKVMAVKKWSDIDIATAQLGCYPFYQLQDSAGIPDAEKIPCAGSAEISERVALMDPNTDVGETEGAFRPMGIKGQTFEVGPVMGAQALMYGIDALLEGKELPHDIIMDVPVVTYKDTKLCETGSWQEMHETGCNVFKPSMIPNTEFSVAIYSEDTPQLGLQAALNGTPEY</sequence>
<evidence type="ECO:0000313" key="5">
    <source>
        <dbReference type="EMBL" id="MFD1383547.1"/>
    </source>
</evidence>
<dbReference type="RefSeq" id="WP_377366925.1">
    <property type="nucleotide sequence ID" value="NZ_JBHTMN010000011.1"/>
</dbReference>
<evidence type="ECO:0000259" key="4">
    <source>
        <dbReference type="Pfam" id="PF13407"/>
    </source>
</evidence>
<comment type="similarity">
    <text evidence="2">Belongs to the bacterial solute-binding protein 2 family.</text>
</comment>
<feature type="chain" id="PRO_5046282379" evidence="3">
    <location>
        <begin position="39"/>
        <end position="390"/>
    </location>
</feature>
<dbReference type="Proteomes" id="UP001597059">
    <property type="component" value="Unassembled WGS sequence"/>
</dbReference>
<feature type="signal peptide" evidence="3">
    <location>
        <begin position="1"/>
        <end position="38"/>
    </location>
</feature>
<accession>A0ABW4B0S6</accession>
<dbReference type="SUPFAM" id="SSF53822">
    <property type="entry name" value="Periplasmic binding protein-like I"/>
    <property type="match status" value="1"/>
</dbReference>
<dbReference type="InterPro" id="IPR050555">
    <property type="entry name" value="Bact_Solute-Bind_Prot2"/>
</dbReference>
<gene>
    <name evidence="5" type="ORF">ACFQ45_09225</name>
</gene>
<comment type="caution">
    <text evidence="5">The sequence shown here is derived from an EMBL/GenBank/DDBJ whole genome shotgun (WGS) entry which is preliminary data.</text>
</comment>
<keyword evidence="3" id="KW-0732">Signal</keyword>
<organism evidence="5 6">
    <name type="scientific">Rhodanobacter aciditrophus</name>
    <dbReference type="NCBI Taxonomy" id="1623218"/>
    <lineage>
        <taxon>Bacteria</taxon>
        <taxon>Pseudomonadati</taxon>
        <taxon>Pseudomonadota</taxon>
        <taxon>Gammaproteobacteria</taxon>
        <taxon>Lysobacterales</taxon>
        <taxon>Rhodanobacteraceae</taxon>
        <taxon>Rhodanobacter</taxon>
    </lineage>
</organism>
<dbReference type="EMBL" id="JBHTMN010000011">
    <property type="protein sequence ID" value="MFD1383547.1"/>
    <property type="molecule type" value="Genomic_DNA"/>
</dbReference>
<comment type="subcellular location">
    <subcellularLocation>
        <location evidence="1">Periplasm</location>
    </subcellularLocation>
</comment>
<feature type="domain" description="Periplasmic binding protein" evidence="4">
    <location>
        <begin position="48"/>
        <end position="229"/>
    </location>
</feature>